<dbReference type="InterPro" id="IPR036734">
    <property type="entry name" value="Neur_chan_lig-bd_sf"/>
</dbReference>
<dbReference type="Gene3D" id="1.20.58.390">
    <property type="entry name" value="Neurotransmitter-gated ion-channel transmembrane domain"/>
    <property type="match status" value="1"/>
</dbReference>
<name>A0A6G0TTL2_APHGL</name>
<evidence type="ECO:0000256" key="2">
    <source>
        <dbReference type="SAM" id="SignalP"/>
    </source>
</evidence>
<dbReference type="GO" id="GO:0016020">
    <property type="term" value="C:membrane"/>
    <property type="evidence" value="ECO:0007669"/>
    <property type="project" value="InterPro"/>
</dbReference>
<feature type="signal peptide" evidence="2">
    <location>
        <begin position="1"/>
        <end position="22"/>
    </location>
</feature>
<dbReference type="OrthoDB" id="6604040at2759"/>
<dbReference type="InterPro" id="IPR006202">
    <property type="entry name" value="Neur_chan_lig-bd"/>
</dbReference>
<keyword evidence="1" id="KW-1133">Transmembrane helix</keyword>
<dbReference type="SUPFAM" id="SSF63712">
    <property type="entry name" value="Nicotinic receptor ligand binding domain-like"/>
    <property type="match status" value="1"/>
</dbReference>
<feature type="transmembrane region" description="Helical" evidence="1">
    <location>
        <begin position="309"/>
        <end position="331"/>
    </location>
</feature>
<protein>
    <recommendedName>
        <fullName evidence="3">Neurotransmitter-gated ion-channel ligand-binding domain-containing protein</fullName>
    </recommendedName>
</protein>
<dbReference type="Gene3D" id="2.70.170.10">
    <property type="entry name" value="Neurotransmitter-gated ion-channel ligand-binding domain"/>
    <property type="match status" value="1"/>
</dbReference>
<dbReference type="Proteomes" id="UP000475862">
    <property type="component" value="Unassembled WGS sequence"/>
</dbReference>
<feature type="chain" id="PRO_5026167837" description="Neurotransmitter-gated ion-channel ligand-binding domain-containing protein" evidence="2">
    <location>
        <begin position="23"/>
        <end position="645"/>
    </location>
</feature>
<gene>
    <name evidence="4" type="ORF">AGLY_006062</name>
</gene>
<dbReference type="AlphaFoldDB" id="A0A6G0TTL2"/>
<comment type="caution">
    <text evidence="4">The sequence shown here is derived from an EMBL/GenBank/DDBJ whole genome shotgun (WGS) entry which is preliminary data.</text>
</comment>
<reference evidence="4 5" key="1">
    <citation type="submission" date="2019-08" db="EMBL/GenBank/DDBJ databases">
        <title>The genome of the soybean aphid Biotype 1, its phylome, world population structure and adaptation to the North American continent.</title>
        <authorList>
            <person name="Giordano R."/>
            <person name="Donthu R.K."/>
            <person name="Hernandez A.G."/>
            <person name="Wright C.L."/>
            <person name="Zimin A.V."/>
        </authorList>
    </citation>
    <scope>NUCLEOTIDE SEQUENCE [LARGE SCALE GENOMIC DNA]</scope>
    <source>
        <tissue evidence="4">Whole aphids</tissue>
    </source>
</reference>
<dbReference type="PANTHER" id="PTHR18945">
    <property type="entry name" value="NEUROTRANSMITTER GATED ION CHANNEL"/>
    <property type="match status" value="1"/>
</dbReference>
<dbReference type="Pfam" id="PF02931">
    <property type="entry name" value="Neur_chan_LBD"/>
    <property type="match status" value="1"/>
</dbReference>
<sequence length="645" mass="73988">MGVYKVALFYTFVFFFLGGSRSSEGCNNDLTGASAAIRLSNDLFCAYDTNVRPVVNQSSQTTVDTRFYVFNAHMNEKWDILQMSIQLVMEWTDEFLVWDPSKYDNIQKMYKESSHIWVPDIMSYDTGFNGDNNEDYSYFLPISMVRITNKGKMKYNHRITLNGQCTTNIAKWPFDSHNCTFLIGSPVYTNVNVNYSFTDGYYNMDYYKPSREWEVSRISQECMNVLYTSSNSSKHCILQYDINITRFSTMYYSSIVIPAVVISLMKIFTFFMGREFTLRFILLSLIFISELLYIQFLDTKLPNNGRQTVYIVLLYRNSLILTAIALIITVISNEFYKHGTDDFPRNGPEWLKSVSTFLLNKKPIAMLTNFNTQGAELLIEKNVEEESPNTQRDENALFWKTLSNLLDRLSFVITIACDALLLCVRDRSRPFTPCVPETRYHHHHPKTMSITVAVNATDGANGPQAAVCQSAAQHNNCGDYNGASDGGGGDGGIGIDGGGLGVGSVNGDAVVLNNERKDQRLEKDCRNLLNQKDKDCCYNLSDFIRNKDLNEENEVQKWETKWNSLMSYIRTVYRMAMDGVEVERYPPHNIFKEAAYESKSCDSYHVFQNVENLVMEFVLEARSRQVQILEKKNKETPEMPQVFVY</sequence>
<dbReference type="GO" id="GO:0005230">
    <property type="term" value="F:extracellular ligand-gated monoatomic ion channel activity"/>
    <property type="evidence" value="ECO:0007669"/>
    <property type="project" value="InterPro"/>
</dbReference>
<evidence type="ECO:0000259" key="3">
    <source>
        <dbReference type="Pfam" id="PF02931"/>
    </source>
</evidence>
<keyword evidence="2" id="KW-0732">Signal</keyword>
<dbReference type="InterPro" id="IPR006201">
    <property type="entry name" value="Neur_channel"/>
</dbReference>
<dbReference type="EMBL" id="VYZN01000017">
    <property type="protein sequence ID" value="KAE9538090.1"/>
    <property type="molecule type" value="Genomic_DNA"/>
</dbReference>
<dbReference type="CDD" id="cd18989">
    <property type="entry name" value="LGIC_ECD_cation"/>
    <property type="match status" value="1"/>
</dbReference>
<dbReference type="GO" id="GO:0004888">
    <property type="term" value="F:transmembrane signaling receptor activity"/>
    <property type="evidence" value="ECO:0007669"/>
    <property type="project" value="InterPro"/>
</dbReference>
<evidence type="ECO:0000313" key="5">
    <source>
        <dbReference type="Proteomes" id="UP000475862"/>
    </source>
</evidence>
<feature type="domain" description="Neurotransmitter-gated ion-channel ligand-binding" evidence="3">
    <location>
        <begin position="38"/>
        <end position="246"/>
    </location>
</feature>
<evidence type="ECO:0000256" key="1">
    <source>
        <dbReference type="SAM" id="Phobius"/>
    </source>
</evidence>
<dbReference type="InterPro" id="IPR038050">
    <property type="entry name" value="Neuro_actylchol_rec"/>
</dbReference>
<feature type="transmembrane region" description="Helical" evidence="1">
    <location>
        <begin position="250"/>
        <end position="268"/>
    </location>
</feature>
<accession>A0A6G0TTL2</accession>
<keyword evidence="1" id="KW-0472">Membrane</keyword>
<keyword evidence="5" id="KW-1185">Reference proteome</keyword>
<organism evidence="4 5">
    <name type="scientific">Aphis glycines</name>
    <name type="common">Soybean aphid</name>
    <dbReference type="NCBI Taxonomy" id="307491"/>
    <lineage>
        <taxon>Eukaryota</taxon>
        <taxon>Metazoa</taxon>
        <taxon>Ecdysozoa</taxon>
        <taxon>Arthropoda</taxon>
        <taxon>Hexapoda</taxon>
        <taxon>Insecta</taxon>
        <taxon>Pterygota</taxon>
        <taxon>Neoptera</taxon>
        <taxon>Paraneoptera</taxon>
        <taxon>Hemiptera</taxon>
        <taxon>Sternorrhyncha</taxon>
        <taxon>Aphidomorpha</taxon>
        <taxon>Aphidoidea</taxon>
        <taxon>Aphididae</taxon>
        <taxon>Aphidini</taxon>
        <taxon>Aphis</taxon>
        <taxon>Aphis</taxon>
    </lineage>
</organism>
<feature type="transmembrane region" description="Helical" evidence="1">
    <location>
        <begin position="280"/>
        <end position="297"/>
    </location>
</feature>
<evidence type="ECO:0000313" key="4">
    <source>
        <dbReference type="EMBL" id="KAE9538090.1"/>
    </source>
</evidence>
<keyword evidence="1" id="KW-0812">Transmembrane</keyword>
<proteinExistence type="predicted"/>